<keyword evidence="9 14" id="KW-1208">Phospholipid metabolism</keyword>
<evidence type="ECO:0000313" key="21">
    <source>
        <dbReference type="EMBL" id="MEJ8574862.1"/>
    </source>
</evidence>
<dbReference type="PROSITE" id="PS00957">
    <property type="entry name" value="NAD_G3PDH"/>
    <property type="match status" value="1"/>
</dbReference>
<evidence type="ECO:0000256" key="6">
    <source>
        <dbReference type="ARBA" id="ARBA00023027"/>
    </source>
</evidence>
<evidence type="ECO:0000256" key="9">
    <source>
        <dbReference type="ARBA" id="ARBA00023264"/>
    </source>
</evidence>
<comment type="subcellular location">
    <subcellularLocation>
        <location evidence="14">Cytoplasm</location>
    </subcellularLocation>
</comment>
<feature type="binding site" evidence="14">
    <location>
        <position position="111"/>
    </location>
    <ligand>
        <name>NADPH</name>
        <dbReference type="ChEBI" id="CHEBI:57783"/>
    </ligand>
</feature>
<evidence type="ECO:0000256" key="15">
    <source>
        <dbReference type="PIRSR" id="PIRSR000114-1"/>
    </source>
</evidence>
<comment type="caution">
    <text evidence="14">Lacks conserved residue(s) required for the propagation of feature annotation.</text>
</comment>
<evidence type="ECO:0000256" key="2">
    <source>
        <dbReference type="ARBA" id="ARBA00022516"/>
    </source>
</evidence>
<name>A0AAW9RR88_9HYPH</name>
<keyword evidence="7 14" id="KW-0443">Lipid metabolism</keyword>
<organism evidence="21 22">
    <name type="scientific">Microbaculum marinum</name>
    <dbReference type="NCBI Taxonomy" id="1764581"/>
    <lineage>
        <taxon>Bacteria</taxon>
        <taxon>Pseudomonadati</taxon>
        <taxon>Pseudomonadota</taxon>
        <taxon>Alphaproteobacteria</taxon>
        <taxon>Hyphomicrobiales</taxon>
        <taxon>Tepidamorphaceae</taxon>
        <taxon>Microbaculum</taxon>
    </lineage>
</organism>
<evidence type="ECO:0000256" key="10">
    <source>
        <dbReference type="ARBA" id="ARBA00052716"/>
    </source>
</evidence>
<feature type="binding site" evidence="16">
    <location>
        <begin position="258"/>
        <end position="259"/>
    </location>
    <ligand>
        <name>substrate</name>
    </ligand>
</feature>
<dbReference type="InterPro" id="IPR006168">
    <property type="entry name" value="G3P_DH_NAD-dep"/>
</dbReference>
<evidence type="ECO:0000256" key="14">
    <source>
        <dbReference type="HAMAP-Rule" id="MF_00394"/>
    </source>
</evidence>
<feature type="binding site" evidence="14">
    <location>
        <position position="194"/>
    </location>
    <ligand>
        <name>sn-glycerol 3-phosphate</name>
        <dbReference type="ChEBI" id="CHEBI:57597"/>
    </ligand>
</feature>
<dbReference type="GO" id="GO:0008654">
    <property type="term" value="P:phospholipid biosynthetic process"/>
    <property type="evidence" value="ECO:0007669"/>
    <property type="project" value="UniProtKB-KW"/>
</dbReference>
<evidence type="ECO:0000256" key="7">
    <source>
        <dbReference type="ARBA" id="ARBA00023098"/>
    </source>
</evidence>
<keyword evidence="14" id="KW-0963">Cytoplasm</keyword>
<dbReference type="Pfam" id="PF07479">
    <property type="entry name" value="NAD_Gly3P_dh_C"/>
    <property type="match status" value="1"/>
</dbReference>
<dbReference type="GO" id="GO:0006650">
    <property type="term" value="P:glycerophospholipid metabolic process"/>
    <property type="evidence" value="ECO:0007669"/>
    <property type="project" value="UniProtKB-UniRule"/>
</dbReference>
<dbReference type="AlphaFoldDB" id="A0AAW9RR88"/>
<dbReference type="GO" id="GO:0005829">
    <property type="term" value="C:cytosol"/>
    <property type="evidence" value="ECO:0007669"/>
    <property type="project" value="TreeGrafter"/>
</dbReference>
<evidence type="ECO:0000256" key="11">
    <source>
        <dbReference type="ARBA" id="ARBA00066687"/>
    </source>
</evidence>
<feature type="binding site" evidence="14">
    <location>
        <position position="141"/>
    </location>
    <ligand>
        <name>sn-glycerol 3-phosphate</name>
        <dbReference type="ChEBI" id="CHEBI:57597"/>
    </ligand>
</feature>
<dbReference type="Gene3D" id="1.10.1040.10">
    <property type="entry name" value="N-(1-d-carboxylethyl)-l-norvaline Dehydrogenase, domain 2"/>
    <property type="match status" value="1"/>
</dbReference>
<feature type="binding site" evidence="14">
    <location>
        <position position="18"/>
    </location>
    <ligand>
        <name>NADPH</name>
        <dbReference type="ChEBI" id="CHEBI:57783"/>
    </ligand>
</feature>
<evidence type="ECO:0000256" key="8">
    <source>
        <dbReference type="ARBA" id="ARBA00023209"/>
    </source>
</evidence>
<proteinExistence type="inferred from homology"/>
<feature type="binding site" evidence="14">
    <location>
        <position position="284"/>
    </location>
    <ligand>
        <name>NADPH</name>
        <dbReference type="ChEBI" id="CHEBI:57783"/>
    </ligand>
</feature>
<keyword evidence="6 14" id="KW-0520">NAD</keyword>
<dbReference type="Gene3D" id="3.40.50.720">
    <property type="entry name" value="NAD(P)-binding Rossmann-like Domain"/>
    <property type="match status" value="1"/>
</dbReference>
<feature type="binding site" evidence="14">
    <location>
        <position position="38"/>
    </location>
    <ligand>
        <name>NADPH</name>
        <dbReference type="ChEBI" id="CHEBI:57783"/>
    </ligand>
</feature>
<comment type="catalytic activity">
    <reaction evidence="14">
        <text>sn-glycerol 3-phosphate + NAD(+) = dihydroxyacetone phosphate + NADH + H(+)</text>
        <dbReference type="Rhea" id="RHEA:11092"/>
        <dbReference type="ChEBI" id="CHEBI:15378"/>
        <dbReference type="ChEBI" id="CHEBI:57540"/>
        <dbReference type="ChEBI" id="CHEBI:57597"/>
        <dbReference type="ChEBI" id="CHEBI:57642"/>
        <dbReference type="ChEBI" id="CHEBI:57945"/>
        <dbReference type="EC" id="1.1.1.94"/>
    </reaction>
</comment>
<dbReference type="PANTHER" id="PTHR11728">
    <property type="entry name" value="GLYCEROL-3-PHOSPHATE DEHYDROGENASE"/>
    <property type="match status" value="1"/>
</dbReference>
<comment type="similarity">
    <text evidence="1 14 18">Belongs to the NAD-dependent glycerol-3-phosphate dehydrogenase family.</text>
</comment>
<evidence type="ECO:0000256" key="4">
    <source>
        <dbReference type="ARBA" id="ARBA00022857"/>
    </source>
</evidence>
<dbReference type="InterPro" id="IPR013328">
    <property type="entry name" value="6PGD_dom2"/>
</dbReference>
<evidence type="ECO:0000256" key="1">
    <source>
        <dbReference type="ARBA" id="ARBA00011009"/>
    </source>
</evidence>
<dbReference type="SUPFAM" id="SSF48179">
    <property type="entry name" value="6-phosphogluconate dehydrogenase C-terminal domain-like"/>
    <property type="match status" value="1"/>
</dbReference>
<sequence length="335" mass="34148">MAVLRTVSTVGVVGAGAWGTALAAAAARAGREVLIWGRDARTVDDINRHHENRLRLPGIALDDAIAATRSLDRVCAMDAIILAVPAQSVRGTAADMAEALPEGRPVVVAAKGFERGSGAFMSDVVAEVLPQAVVGILSGPSFAEDVAHGLPTAVTLACADDDLCSALVEAIGHNTFRPYRSGDLIGVQVGGAVKNVLAIACGVVVGKALGASAQAALVARSFAELTRLGRALGARPETLAGLSGLGDLVLTATSAQSRNYSFGVALGRGESVDELLGPRRPVTEGVWTAAAVVGRARALGIEMPICEAVAAVVAGRLPVDAAIEGLLSRPFRSEE</sequence>
<dbReference type="InterPro" id="IPR036291">
    <property type="entry name" value="NAD(P)-bd_dom_sf"/>
</dbReference>
<comment type="function">
    <text evidence="14">Catalyzes the reduction of the glycolytic intermediate dihydroxyacetone phosphate (DHAP) to sn-glycerol 3-phosphate (G3P), the key precursor for phospholipid synthesis.</text>
</comment>
<feature type="binding site" evidence="16">
    <location>
        <position position="111"/>
    </location>
    <ligand>
        <name>substrate</name>
    </ligand>
</feature>
<feature type="binding site" evidence="17">
    <location>
        <position position="143"/>
    </location>
    <ligand>
        <name>NAD(+)</name>
        <dbReference type="ChEBI" id="CHEBI:57540"/>
    </ligand>
</feature>
<keyword evidence="8 14" id="KW-0594">Phospholipid biosynthesis</keyword>
<feature type="active site" description="Proton acceptor" evidence="14 15">
    <location>
        <position position="194"/>
    </location>
</feature>
<feature type="binding site" evidence="14">
    <location>
        <position position="143"/>
    </location>
    <ligand>
        <name>NADPH</name>
        <dbReference type="ChEBI" id="CHEBI:57783"/>
    </ligand>
</feature>
<evidence type="ECO:0000256" key="17">
    <source>
        <dbReference type="PIRSR" id="PIRSR000114-3"/>
    </source>
</evidence>
<evidence type="ECO:0000256" key="3">
    <source>
        <dbReference type="ARBA" id="ARBA00022741"/>
    </source>
</evidence>
<keyword evidence="5 14" id="KW-0560">Oxidoreductase</keyword>
<keyword evidence="22" id="KW-1185">Reference proteome</keyword>
<dbReference type="RefSeq" id="WP_340332556.1">
    <property type="nucleotide sequence ID" value="NZ_JAZHOF010000014.1"/>
</dbReference>
<comment type="catalytic activity">
    <reaction evidence="10">
        <text>sn-glycerol 3-phosphate + NADP(+) = dihydroxyacetone phosphate + NADPH + H(+)</text>
        <dbReference type="Rhea" id="RHEA:11096"/>
        <dbReference type="ChEBI" id="CHEBI:15378"/>
        <dbReference type="ChEBI" id="CHEBI:57597"/>
        <dbReference type="ChEBI" id="CHEBI:57642"/>
        <dbReference type="ChEBI" id="CHEBI:57783"/>
        <dbReference type="ChEBI" id="CHEBI:58349"/>
        <dbReference type="EC" id="1.1.1.94"/>
    </reaction>
    <physiologicalReaction direction="right-to-left" evidence="10">
        <dbReference type="Rhea" id="RHEA:11098"/>
    </physiologicalReaction>
</comment>
<dbReference type="InterPro" id="IPR011128">
    <property type="entry name" value="G3P_DH_NAD-dep_N"/>
</dbReference>
<gene>
    <name evidence="14" type="primary">gpsA</name>
    <name evidence="21" type="ORF">V3328_25535</name>
</gene>
<feature type="binding site" evidence="14">
    <location>
        <position position="258"/>
    </location>
    <ligand>
        <name>NADPH</name>
        <dbReference type="ChEBI" id="CHEBI:57783"/>
    </ligand>
</feature>
<evidence type="ECO:0000256" key="5">
    <source>
        <dbReference type="ARBA" id="ARBA00023002"/>
    </source>
</evidence>
<evidence type="ECO:0000259" key="19">
    <source>
        <dbReference type="Pfam" id="PF01210"/>
    </source>
</evidence>
<feature type="domain" description="Glycerol-3-phosphate dehydrogenase NAD-dependent C-terminal" evidence="20">
    <location>
        <begin position="183"/>
        <end position="324"/>
    </location>
</feature>
<keyword evidence="2 14" id="KW-0444">Lipid biosynthesis</keyword>
<evidence type="ECO:0000256" key="16">
    <source>
        <dbReference type="PIRSR" id="PIRSR000114-2"/>
    </source>
</evidence>
<dbReference type="NCBIfam" id="NF000942">
    <property type="entry name" value="PRK00094.1-4"/>
    <property type="match status" value="1"/>
</dbReference>
<dbReference type="SUPFAM" id="SSF51735">
    <property type="entry name" value="NAD(P)-binding Rossmann-fold domains"/>
    <property type="match status" value="1"/>
</dbReference>
<dbReference type="FunFam" id="3.40.50.720:FF:000019">
    <property type="entry name" value="Glycerol-3-phosphate dehydrogenase [NAD(P)+]"/>
    <property type="match status" value="1"/>
</dbReference>
<dbReference type="EMBL" id="JAZHOF010000014">
    <property type="protein sequence ID" value="MEJ8574862.1"/>
    <property type="molecule type" value="Genomic_DNA"/>
</dbReference>
<dbReference type="GO" id="GO:0047952">
    <property type="term" value="F:glycerol-3-phosphate dehydrogenase [NAD(P)+] activity"/>
    <property type="evidence" value="ECO:0007669"/>
    <property type="project" value="UniProtKB-UniRule"/>
</dbReference>
<dbReference type="Proteomes" id="UP001378188">
    <property type="component" value="Unassembled WGS sequence"/>
</dbReference>
<dbReference type="EC" id="1.1.1.94" evidence="11 14"/>
<dbReference type="GO" id="GO:0005975">
    <property type="term" value="P:carbohydrate metabolic process"/>
    <property type="evidence" value="ECO:0007669"/>
    <property type="project" value="InterPro"/>
</dbReference>
<keyword evidence="4 14" id="KW-0521">NADP</keyword>
<dbReference type="GO" id="GO:0046168">
    <property type="term" value="P:glycerol-3-phosphate catabolic process"/>
    <property type="evidence" value="ECO:0007669"/>
    <property type="project" value="InterPro"/>
</dbReference>
<evidence type="ECO:0000259" key="20">
    <source>
        <dbReference type="Pfam" id="PF07479"/>
    </source>
</evidence>
<keyword evidence="3 14" id="KW-0547">Nucleotide-binding</keyword>
<feature type="binding site" evidence="14">
    <location>
        <position position="111"/>
    </location>
    <ligand>
        <name>sn-glycerol 3-phosphate</name>
        <dbReference type="ChEBI" id="CHEBI:57597"/>
    </ligand>
</feature>
<feature type="binding site" evidence="17">
    <location>
        <begin position="14"/>
        <end position="19"/>
    </location>
    <ligand>
        <name>NAD(+)</name>
        <dbReference type="ChEBI" id="CHEBI:57540"/>
    </ligand>
</feature>
<dbReference type="PANTHER" id="PTHR11728:SF1">
    <property type="entry name" value="GLYCEROL-3-PHOSPHATE DEHYDROGENASE [NAD(+)] 2, CHLOROPLASTIC"/>
    <property type="match status" value="1"/>
</dbReference>
<dbReference type="FunFam" id="1.10.1040.10:FF:000001">
    <property type="entry name" value="Glycerol-3-phosphate dehydrogenase [NAD(P)+]"/>
    <property type="match status" value="1"/>
</dbReference>
<feature type="binding site" evidence="14">
    <location>
        <position position="259"/>
    </location>
    <ligand>
        <name>sn-glycerol 3-phosphate</name>
        <dbReference type="ChEBI" id="CHEBI:57597"/>
    </ligand>
</feature>
<feature type="binding site" evidence="14">
    <location>
        <position position="247"/>
    </location>
    <ligand>
        <name>sn-glycerol 3-phosphate</name>
        <dbReference type="ChEBI" id="CHEBI:57597"/>
    </ligand>
</feature>
<dbReference type="NCBIfam" id="NF000940">
    <property type="entry name" value="PRK00094.1-2"/>
    <property type="match status" value="1"/>
</dbReference>
<feature type="binding site" evidence="14">
    <location>
        <position position="139"/>
    </location>
    <ligand>
        <name>sn-glycerol 3-phosphate</name>
        <dbReference type="ChEBI" id="CHEBI:57597"/>
    </ligand>
</feature>
<dbReference type="InterPro" id="IPR008927">
    <property type="entry name" value="6-PGluconate_DH-like_C_sf"/>
</dbReference>
<comment type="pathway">
    <text evidence="14">Membrane lipid metabolism; glycerophospholipid metabolism.</text>
</comment>
<dbReference type="Pfam" id="PF01210">
    <property type="entry name" value="NAD_Gly3P_dh_N"/>
    <property type="match status" value="1"/>
</dbReference>
<evidence type="ECO:0000256" key="18">
    <source>
        <dbReference type="RuleBase" id="RU000437"/>
    </source>
</evidence>
<evidence type="ECO:0000256" key="12">
    <source>
        <dbReference type="ARBA" id="ARBA00069372"/>
    </source>
</evidence>
<dbReference type="HAMAP" id="MF_00394">
    <property type="entry name" value="NAD_Glyc3P_dehydrog"/>
    <property type="match status" value="1"/>
</dbReference>
<evidence type="ECO:0000313" key="22">
    <source>
        <dbReference type="Proteomes" id="UP001378188"/>
    </source>
</evidence>
<evidence type="ECO:0000256" key="13">
    <source>
        <dbReference type="ARBA" id="ARBA00080511"/>
    </source>
</evidence>
<dbReference type="PRINTS" id="PR00077">
    <property type="entry name" value="GPDHDRGNASE"/>
</dbReference>
<reference evidence="21 22" key="1">
    <citation type="submission" date="2024-02" db="EMBL/GenBank/DDBJ databases">
        <title>Genome analysis and characterization of Microbaculum marinisediminis sp. nov., isolated from marine sediment.</title>
        <authorList>
            <person name="Du Z.-J."/>
            <person name="Ye Y.-Q."/>
            <person name="Zhang Z.-R."/>
            <person name="Yuan S.-M."/>
            <person name="Zhang X.-Y."/>
        </authorList>
    </citation>
    <scope>NUCLEOTIDE SEQUENCE [LARGE SCALE GENOMIC DNA]</scope>
    <source>
        <strain evidence="21 22">SDUM1044001</strain>
    </source>
</reference>
<dbReference type="PIRSF" id="PIRSF000114">
    <property type="entry name" value="Glycerol-3-P_dh"/>
    <property type="match status" value="1"/>
</dbReference>
<comment type="caution">
    <text evidence="21">The sequence shown here is derived from an EMBL/GenBank/DDBJ whole genome shotgun (WGS) entry which is preliminary data.</text>
</comment>
<dbReference type="GO" id="GO:0046167">
    <property type="term" value="P:glycerol-3-phosphate biosynthetic process"/>
    <property type="evidence" value="ECO:0007669"/>
    <property type="project" value="UniProtKB-UniRule"/>
</dbReference>
<dbReference type="GO" id="GO:0051287">
    <property type="term" value="F:NAD binding"/>
    <property type="evidence" value="ECO:0007669"/>
    <property type="project" value="InterPro"/>
</dbReference>
<feature type="binding site" evidence="14">
    <location>
        <position position="257"/>
    </location>
    <ligand>
        <name>sn-glycerol 3-phosphate</name>
        <dbReference type="ChEBI" id="CHEBI:57597"/>
    </ligand>
</feature>
<dbReference type="InterPro" id="IPR006109">
    <property type="entry name" value="G3P_DH_NAD-dep_C"/>
</dbReference>
<protein>
    <recommendedName>
        <fullName evidence="12 14">Glycerol-3-phosphate dehydrogenase [NAD(P)+]</fullName>
        <ecNumber evidence="11 14">1.1.1.94</ecNumber>
    </recommendedName>
    <alternativeName>
        <fullName evidence="14">NAD(P)(+)-dependent glycerol-3-phosphate dehydrogenase</fullName>
    </alternativeName>
    <alternativeName>
        <fullName evidence="13 14">NAD(P)H-dependent dihydroxyacetone-phosphate reductase</fullName>
    </alternativeName>
</protein>
<feature type="binding site" evidence="14">
    <location>
        <position position="282"/>
    </location>
    <ligand>
        <name>NADPH</name>
        <dbReference type="ChEBI" id="CHEBI:57783"/>
    </ligand>
</feature>
<feature type="domain" description="Glycerol-3-phosphate dehydrogenase NAD-dependent N-terminal" evidence="19">
    <location>
        <begin position="10"/>
        <end position="163"/>
    </location>
</feature>
<accession>A0AAW9RR88</accession>
<feature type="binding site" evidence="14">
    <location>
        <position position="258"/>
    </location>
    <ligand>
        <name>sn-glycerol 3-phosphate</name>
        <dbReference type="ChEBI" id="CHEBI:57597"/>
    </ligand>
</feature>
<feature type="binding site" evidence="17">
    <location>
        <position position="258"/>
    </location>
    <ligand>
        <name>NAD(+)</name>
        <dbReference type="ChEBI" id="CHEBI:57540"/>
    </ligand>
</feature>